<name>A0A2C5XG90_9PEZI</name>
<evidence type="ECO:0000313" key="3">
    <source>
        <dbReference type="EMBL" id="PHH55260.1"/>
    </source>
</evidence>
<dbReference type="STRING" id="1035309.A0A2C5XG90"/>
<evidence type="ECO:0000256" key="1">
    <source>
        <dbReference type="SAM" id="MobiDB-lite"/>
    </source>
</evidence>
<accession>A0A2C5XG90</accession>
<dbReference type="Pfam" id="PF11001">
    <property type="entry name" value="AFUB_07903_YDR124W_hel"/>
    <property type="match status" value="1"/>
</dbReference>
<evidence type="ECO:0000259" key="2">
    <source>
        <dbReference type="Pfam" id="PF11001"/>
    </source>
</evidence>
<feature type="region of interest" description="Disordered" evidence="1">
    <location>
        <begin position="1"/>
        <end position="83"/>
    </location>
</feature>
<feature type="compositionally biased region" description="Polar residues" evidence="1">
    <location>
        <begin position="623"/>
        <end position="637"/>
    </location>
</feature>
<dbReference type="InterPro" id="IPR021264">
    <property type="entry name" value="AFUB_079030/YDR124W-like"/>
</dbReference>
<feature type="compositionally biased region" description="Polar residues" evidence="1">
    <location>
        <begin position="573"/>
        <end position="599"/>
    </location>
</feature>
<feature type="compositionally biased region" description="Polar residues" evidence="1">
    <location>
        <begin position="461"/>
        <end position="472"/>
    </location>
</feature>
<dbReference type="OrthoDB" id="5338458at2759"/>
<gene>
    <name evidence="3" type="primary">YDR124W</name>
    <name evidence="3" type="ORF">CFIMG_004187RA</name>
</gene>
<feature type="region of interest" description="Disordered" evidence="1">
    <location>
        <begin position="446"/>
        <end position="477"/>
    </location>
</feature>
<protein>
    <submittedName>
        <fullName evidence="3">Uncharacterized protein YDR124W</fullName>
    </submittedName>
</protein>
<keyword evidence="4" id="KW-1185">Reference proteome</keyword>
<reference evidence="3 4" key="1">
    <citation type="journal article" date="2013" name="Fungal Biol.">
        <title>Analysis of microsatellite markers in the genome of the plant pathogen Ceratocystis fimbriata.</title>
        <authorList>
            <person name="Simpson M.C."/>
            <person name="Wilken P.M."/>
            <person name="Coetzee M.P."/>
            <person name="Wingfield M.J."/>
            <person name="Wingfield B.D."/>
        </authorList>
    </citation>
    <scope>NUCLEOTIDE SEQUENCE [LARGE SCALE GENOMIC DNA]</scope>
    <source>
        <strain evidence="3 4">CBS 114723</strain>
    </source>
</reference>
<sequence length="664" mass="72939">MAQGSGTWGHRSQIPRSEAQVSGPIASWPTSNSHYSVDASRVQQQHQQHQHQQHHYSHYASIPPPLSASDPAPAPPGPMVSSSTSLVPVSIPVSIPGSASASIPASTIAPASQANFAPTTSHNLSLVKTPNRTMSVDQALTEHCQIPLNDCFVAALLKDGTIAMYSGPVILGQDNINKFFNSEKFVEVIRQMGAPPGKDPSVKEESSSTNIAKLEQVENPRPSKRSRLELLRDTVDSDLDDDGPVTVATTLPRRPISIGDKNSIWLYYQQRLRSCQQNACKIIAKAWVKAIEPKKQSHHPYTGKEDRAPSWWPKPITKEDRVRHKEPDHLYKRERVYLLAHIMRLVSAPCEKQLPAVRKSNLNISRLEEITLDALSGFFSDKENPSNVRKRPFLAELFSVAKQEERNLRGEIDDFTKVWVMTDEKAVDMCLSEDPNSAILRSNEELTASPTGPPIGAALHRSSQPNSGPNVNPATAAAPALTPSYISNLSALQQQTHHSQSQHPTHYTDATTAMATAASVPMNIPVQVPEMVSPVTPQPTNDTIRRASMYATSQAEFHHSSQHPTAMYQPPSVQATTAWHTASSGPQQTASMYPFSSNSHTTTHMQFHHHAQHGHQPQPQQPIMGSSQTVHYTNSFDPGQDASIYRSSHSAPGYEGYPTHPPTK</sequence>
<feature type="domain" description="Subtelomeric hrmA-associated cluster protein AFUB-079030/YDR124W-like helical bundle" evidence="2">
    <location>
        <begin position="258"/>
        <end position="402"/>
    </location>
</feature>
<feature type="compositionally biased region" description="Pro residues" evidence="1">
    <location>
        <begin position="62"/>
        <end position="78"/>
    </location>
</feature>
<dbReference type="EMBL" id="APWK03000013">
    <property type="protein sequence ID" value="PHH55260.1"/>
    <property type="molecule type" value="Genomic_DNA"/>
</dbReference>
<evidence type="ECO:0000313" key="4">
    <source>
        <dbReference type="Proteomes" id="UP000222788"/>
    </source>
</evidence>
<comment type="caution">
    <text evidence="3">The sequence shown here is derived from an EMBL/GenBank/DDBJ whole genome shotgun (WGS) entry which is preliminary data.</text>
</comment>
<dbReference type="PANTHER" id="PTHR36102">
    <property type="entry name" value="CHROMOSOME 10, WHOLE GENOME SHOTGUN SEQUENCE"/>
    <property type="match status" value="1"/>
</dbReference>
<organism evidence="3 4">
    <name type="scientific">Ceratocystis fimbriata CBS 114723</name>
    <dbReference type="NCBI Taxonomy" id="1035309"/>
    <lineage>
        <taxon>Eukaryota</taxon>
        <taxon>Fungi</taxon>
        <taxon>Dikarya</taxon>
        <taxon>Ascomycota</taxon>
        <taxon>Pezizomycotina</taxon>
        <taxon>Sordariomycetes</taxon>
        <taxon>Hypocreomycetidae</taxon>
        <taxon>Microascales</taxon>
        <taxon>Ceratocystidaceae</taxon>
        <taxon>Ceratocystis</taxon>
    </lineage>
</organism>
<feature type="region of interest" description="Disordered" evidence="1">
    <location>
        <begin position="573"/>
        <end position="664"/>
    </location>
</feature>
<dbReference type="Proteomes" id="UP000222788">
    <property type="component" value="Unassembled WGS sequence"/>
</dbReference>
<dbReference type="AlphaFoldDB" id="A0A2C5XG90"/>
<feature type="compositionally biased region" description="Basic residues" evidence="1">
    <location>
        <begin position="48"/>
        <end position="57"/>
    </location>
</feature>
<reference evidence="3 4" key="2">
    <citation type="journal article" date="2013" name="IMA Fungus">
        <title>IMA Genome-F 1: Ceratocystis fimbriata: Draft nuclear genome sequence for the plant pathogen, Ceratocystis fimbriata.</title>
        <authorList>
            <person name="Wilken P.M."/>
            <person name="Steenkamp E.T."/>
            <person name="Wingfield M.J."/>
            <person name="de Beer Z.W."/>
            <person name="Wingfield B.D."/>
        </authorList>
    </citation>
    <scope>NUCLEOTIDE SEQUENCE [LARGE SCALE GENOMIC DNA]</scope>
    <source>
        <strain evidence="3 4">CBS 114723</strain>
    </source>
</reference>
<dbReference type="InterPro" id="IPR047092">
    <property type="entry name" value="AFUB_07903/YDR124W-like_hel"/>
</dbReference>
<proteinExistence type="predicted"/>
<dbReference type="PANTHER" id="PTHR36102:SF1">
    <property type="entry name" value="YDR124W-LIKE HELICAL BUNDLE DOMAIN-CONTAINING PROTEIN"/>
    <property type="match status" value="1"/>
</dbReference>